<name>A0ABQ6N049_9STRA</name>
<evidence type="ECO:0000313" key="3">
    <source>
        <dbReference type="Proteomes" id="UP001165060"/>
    </source>
</evidence>
<accession>A0ABQ6N049</accession>
<evidence type="ECO:0000256" key="1">
    <source>
        <dbReference type="SAM" id="MobiDB-lite"/>
    </source>
</evidence>
<organism evidence="2 3">
    <name type="scientific">Tetraparma gracilis</name>
    <dbReference type="NCBI Taxonomy" id="2962635"/>
    <lineage>
        <taxon>Eukaryota</taxon>
        <taxon>Sar</taxon>
        <taxon>Stramenopiles</taxon>
        <taxon>Ochrophyta</taxon>
        <taxon>Bolidophyceae</taxon>
        <taxon>Parmales</taxon>
        <taxon>Triparmaceae</taxon>
        <taxon>Tetraparma</taxon>
    </lineage>
</organism>
<dbReference type="Proteomes" id="UP001165060">
    <property type="component" value="Unassembled WGS sequence"/>
</dbReference>
<sequence length="466" mass="49149">MTDVADVDPFPDGDFDLLGGDFDLLGEDLLGSPSQDGSLPPSPPTHPGQHHLAYAGGSPLEPYAPQHFAPPITLPSDEPAKPPRQSPLPTPGGTKRRQSDGGAKRAGRKRKQSTEGGLFFPFVQVPQHLAMRKVSKTFPILDACAKTSPDFNPTPQTTASLQLHSRDAVLGELTALSALVRAQRKFLSSTLASLSAHSAAAAVPRRKFKKTLSSAARKWASSIRTAGLKITRAVGSHRGGAPAGGEVPARAPAPQGKACDLEALADLPYSCRTLWRYLALSSVFEVPDAKAFRAVKGGGERTQGEWKLAELIATFRCEGVVKVEARGVGKAAGGGGCGGGRISDMLVFPSPGDGSAFEATAAASAAPVTASPEALRSLPPGTAIAAKIGALQSHLNVLERSNAVALAALVEPVNRERAEAAEREKREAEVERKWAIKRKKEDAAREEEEKRKEEGQKSGALGFLPW</sequence>
<feature type="region of interest" description="Disordered" evidence="1">
    <location>
        <begin position="417"/>
        <end position="466"/>
    </location>
</feature>
<feature type="compositionally biased region" description="Low complexity" evidence="1">
    <location>
        <begin position="16"/>
        <end position="31"/>
    </location>
</feature>
<evidence type="ECO:0000313" key="2">
    <source>
        <dbReference type="EMBL" id="GMI36461.1"/>
    </source>
</evidence>
<proteinExistence type="predicted"/>
<reference evidence="2 3" key="1">
    <citation type="journal article" date="2023" name="Commun. Biol.">
        <title>Genome analysis of Parmales, the sister group of diatoms, reveals the evolutionary specialization of diatoms from phago-mixotrophs to photoautotrophs.</title>
        <authorList>
            <person name="Ban H."/>
            <person name="Sato S."/>
            <person name="Yoshikawa S."/>
            <person name="Yamada K."/>
            <person name="Nakamura Y."/>
            <person name="Ichinomiya M."/>
            <person name="Sato N."/>
            <person name="Blanc-Mathieu R."/>
            <person name="Endo H."/>
            <person name="Kuwata A."/>
            <person name="Ogata H."/>
        </authorList>
    </citation>
    <scope>NUCLEOTIDE SEQUENCE [LARGE SCALE GENOMIC DNA]</scope>
</reference>
<dbReference type="EMBL" id="BRYB01000732">
    <property type="protein sequence ID" value="GMI36461.1"/>
    <property type="molecule type" value="Genomic_DNA"/>
</dbReference>
<gene>
    <name evidence="2" type="ORF">TeGR_g6701</name>
</gene>
<feature type="compositionally biased region" description="Basic and acidic residues" evidence="1">
    <location>
        <begin position="417"/>
        <end position="456"/>
    </location>
</feature>
<comment type="caution">
    <text evidence="2">The sequence shown here is derived from an EMBL/GenBank/DDBJ whole genome shotgun (WGS) entry which is preliminary data.</text>
</comment>
<feature type="compositionally biased region" description="Acidic residues" evidence="1">
    <location>
        <begin position="1"/>
        <end position="15"/>
    </location>
</feature>
<feature type="region of interest" description="Disordered" evidence="1">
    <location>
        <begin position="1"/>
        <end position="115"/>
    </location>
</feature>
<protein>
    <submittedName>
        <fullName evidence="2">Uncharacterized protein</fullName>
    </submittedName>
</protein>
<keyword evidence="3" id="KW-1185">Reference proteome</keyword>